<dbReference type="AlphaFoldDB" id="A0A9D9DG90"/>
<proteinExistence type="predicted"/>
<dbReference type="PANTHER" id="PTHR10285">
    <property type="entry name" value="URIDINE KINASE"/>
    <property type="match status" value="1"/>
</dbReference>
<sequence>MNHLILIGGGSSSGKSYITSEVLKRLGGENIVRLTMDDYYKDQSDMPIEERYKVNYDHPKAFDWPLMRRQLRDLKEGKPIQKPIYDFVKLTRSGQFEEIAPKKVILVEGIMALVDREIRRLGDMKIFISASSERRFLRRLIRDKKERGRSFENIVSQYFNTVQPMYGEIVEPSSIYADFIINNDGVKNIAIDILSVLIKEQIESSASYEALAMDEEFSNLSLQEAFKD</sequence>
<accession>A0A9D9DG90</accession>
<reference evidence="7" key="2">
    <citation type="journal article" date="2021" name="PeerJ">
        <title>Extensive microbial diversity within the chicken gut microbiome revealed by metagenomics and culture.</title>
        <authorList>
            <person name="Gilroy R."/>
            <person name="Ravi A."/>
            <person name="Getino M."/>
            <person name="Pursley I."/>
            <person name="Horton D.L."/>
            <person name="Alikhan N.F."/>
            <person name="Baker D."/>
            <person name="Gharbi K."/>
            <person name="Hall N."/>
            <person name="Watson M."/>
            <person name="Adriaenssens E.M."/>
            <person name="Foster-Nyarko E."/>
            <person name="Jarju S."/>
            <person name="Secka A."/>
            <person name="Antonio M."/>
            <person name="Oren A."/>
            <person name="Chaudhuri R.R."/>
            <person name="La Ragione R."/>
            <person name="Hildebrand F."/>
            <person name="Pallen M.J."/>
        </authorList>
    </citation>
    <scope>NUCLEOTIDE SEQUENCE</scope>
    <source>
        <strain evidence="7">17113</strain>
    </source>
</reference>
<dbReference type="CDD" id="cd02023">
    <property type="entry name" value="UMPK"/>
    <property type="match status" value="1"/>
</dbReference>
<evidence type="ECO:0000256" key="4">
    <source>
        <dbReference type="ARBA" id="ARBA00022741"/>
    </source>
</evidence>
<evidence type="ECO:0000259" key="6">
    <source>
        <dbReference type="Pfam" id="PF00485"/>
    </source>
</evidence>
<dbReference type="InterPro" id="IPR027417">
    <property type="entry name" value="P-loop_NTPase"/>
</dbReference>
<evidence type="ECO:0000256" key="1">
    <source>
        <dbReference type="ARBA" id="ARBA00004690"/>
    </source>
</evidence>
<evidence type="ECO:0000313" key="7">
    <source>
        <dbReference type="EMBL" id="MBO8426028.1"/>
    </source>
</evidence>
<dbReference type="EMBL" id="JADINA010000012">
    <property type="protein sequence ID" value="MBO8426028.1"/>
    <property type="molecule type" value="Genomic_DNA"/>
</dbReference>
<dbReference type="Pfam" id="PF00485">
    <property type="entry name" value="PRK"/>
    <property type="match status" value="1"/>
</dbReference>
<dbReference type="Proteomes" id="UP000823634">
    <property type="component" value="Unassembled WGS sequence"/>
</dbReference>
<protein>
    <recommendedName>
        <fullName evidence="2">uridine/cytidine kinase</fullName>
        <ecNumber evidence="2">2.7.1.48</ecNumber>
    </recommendedName>
</protein>
<evidence type="ECO:0000256" key="5">
    <source>
        <dbReference type="ARBA" id="ARBA00022777"/>
    </source>
</evidence>
<dbReference type="InterPro" id="IPR006083">
    <property type="entry name" value="PRK/URK"/>
</dbReference>
<organism evidence="7 8">
    <name type="scientific">Candidatus Alloenteromonas pullistercoris</name>
    <dbReference type="NCBI Taxonomy" id="2840785"/>
    <lineage>
        <taxon>Bacteria</taxon>
        <taxon>Bacillati</taxon>
        <taxon>Bacillota</taxon>
        <taxon>Bacillota incertae sedis</taxon>
        <taxon>Candidatus Alloenteromonas</taxon>
    </lineage>
</organism>
<feature type="domain" description="Phosphoribulokinase/uridine kinase" evidence="6">
    <location>
        <begin position="5"/>
        <end position="187"/>
    </location>
</feature>
<reference evidence="7" key="1">
    <citation type="submission" date="2020-10" db="EMBL/GenBank/DDBJ databases">
        <authorList>
            <person name="Gilroy R."/>
        </authorList>
    </citation>
    <scope>NUCLEOTIDE SEQUENCE</scope>
    <source>
        <strain evidence="7">17113</strain>
    </source>
</reference>
<dbReference type="GO" id="GO:0005524">
    <property type="term" value="F:ATP binding"/>
    <property type="evidence" value="ECO:0007669"/>
    <property type="project" value="InterPro"/>
</dbReference>
<evidence type="ECO:0000256" key="3">
    <source>
        <dbReference type="ARBA" id="ARBA00022679"/>
    </source>
</evidence>
<keyword evidence="4" id="KW-0547">Nucleotide-binding</keyword>
<evidence type="ECO:0000256" key="2">
    <source>
        <dbReference type="ARBA" id="ARBA00012137"/>
    </source>
</evidence>
<keyword evidence="3 7" id="KW-0808">Transferase</keyword>
<keyword evidence="5 7" id="KW-0418">Kinase</keyword>
<dbReference type="PRINTS" id="PR00988">
    <property type="entry name" value="URIDINKINASE"/>
</dbReference>
<dbReference type="GO" id="GO:0004849">
    <property type="term" value="F:uridine kinase activity"/>
    <property type="evidence" value="ECO:0007669"/>
    <property type="project" value="UniProtKB-EC"/>
</dbReference>
<comment type="pathway">
    <text evidence="1">Pyrimidine metabolism; UMP biosynthesis via salvage pathway; UMP from uridine: step 1/1.</text>
</comment>
<evidence type="ECO:0000313" key="8">
    <source>
        <dbReference type="Proteomes" id="UP000823634"/>
    </source>
</evidence>
<gene>
    <name evidence="7" type="primary">udk</name>
    <name evidence="7" type="ORF">IAC61_01755</name>
</gene>
<comment type="caution">
    <text evidence="7">The sequence shown here is derived from an EMBL/GenBank/DDBJ whole genome shotgun (WGS) entry which is preliminary data.</text>
</comment>
<dbReference type="NCBIfam" id="NF004018">
    <property type="entry name" value="PRK05480.1"/>
    <property type="match status" value="1"/>
</dbReference>
<name>A0A9D9DG90_9FIRM</name>
<dbReference type="InterPro" id="IPR000764">
    <property type="entry name" value="Uridine_kinase-like"/>
</dbReference>
<dbReference type="EC" id="2.7.1.48" evidence="2"/>
<dbReference type="Gene3D" id="3.40.50.300">
    <property type="entry name" value="P-loop containing nucleotide triphosphate hydrolases"/>
    <property type="match status" value="1"/>
</dbReference>
<dbReference type="SUPFAM" id="SSF52540">
    <property type="entry name" value="P-loop containing nucleoside triphosphate hydrolases"/>
    <property type="match status" value="1"/>
</dbReference>